<feature type="compositionally biased region" description="Gly residues" evidence="1">
    <location>
        <begin position="91"/>
        <end position="101"/>
    </location>
</feature>
<feature type="chain" id="PRO_5041969178" description="Lipoprotein" evidence="2">
    <location>
        <begin position="24"/>
        <end position="252"/>
    </location>
</feature>
<evidence type="ECO:0000256" key="1">
    <source>
        <dbReference type="SAM" id="MobiDB-lite"/>
    </source>
</evidence>
<dbReference type="EMBL" id="JABTDW010000001">
    <property type="protein sequence ID" value="NSB14826.1"/>
    <property type="molecule type" value="Genomic_DNA"/>
</dbReference>
<comment type="caution">
    <text evidence="3">The sequence shown here is derived from an EMBL/GenBank/DDBJ whole genome shotgun (WGS) entry which is preliminary data.</text>
</comment>
<feature type="compositionally biased region" description="Polar residues" evidence="1">
    <location>
        <begin position="109"/>
        <end position="124"/>
    </location>
</feature>
<evidence type="ECO:0000313" key="4">
    <source>
        <dbReference type="Proteomes" id="UP000822184"/>
    </source>
</evidence>
<feature type="region of interest" description="Disordered" evidence="1">
    <location>
        <begin position="26"/>
        <end position="135"/>
    </location>
</feature>
<dbReference type="PROSITE" id="PS51257">
    <property type="entry name" value="PROKAR_LIPOPROTEIN"/>
    <property type="match status" value="1"/>
</dbReference>
<evidence type="ECO:0000256" key="2">
    <source>
        <dbReference type="SAM" id="SignalP"/>
    </source>
</evidence>
<protein>
    <recommendedName>
        <fullName evidence="5">Lipoprotein</fullName>
    </recommendedName>
</protein>
<name>A0AAE5H695_CLOBE</name>
<accession>A0AAE5H695</accession>
<proteinExistence type="predicted"/>
<reference evidence="3" key="1">
    <citation type="submission" date="2020-06" db="EMBL/GenBank/DDBJ databases">
        <title>Genomic insights into acetone-butanol-ethanol (ABE) fermentation by sequencing solventogenic clostridia strains.</title>
        <authorList>
            <person name="Brown S."/>
        </authorList>
    </citation>
    <scope>NUCLEOTIDE SEQUENCE</scope>
    <source>
        <strain evidence="3">DJ123</strain>
    </source>
</reference>
<gene>
    <name evidence="3" type="ORF">BCD95_003085</name>
</gene>
<feature type="compositionally biased region" description="Polar residues" evidence="1">
    <location>
        <begin position="26"/>
        <end position="43"/>
    </location>
</feature>
<evidence type="ECO:0008006" key="5">
    <source>
        <dbReference type="Google" id="ProtNLM"/>
    </source>
</evidence>
<evidence type="ECO:0000313" key="3">
    <source>
        <dbReference type="EMBL" id="NSB14826.1"/>
    </source>
</evidence>
<organism evidence="3 4">
    <name type="scientific">Clostridium beijerinckii</name>
    <name type="common">Clostridium MP</name>
    <dbReference type="NCBI Taxonomy" id="1520"/>
    <lineage>
        <taxon>Bacteria</taxon>
        <taxon>Bacillati</taxon>
        <taxon>Bacillota</taxon>
        <taxon>Clostridia</taxon>
        <taxon>Eubacteriales</taxon>
        <taxon>Clostridiaceae</taxon>
        <taxon>Clostridium</taxon>
    </lineage>
</organism>
<feature type="signal peptide" evidence="2">
    <location>
        <begin position="1"/>
        <end position="23"/>
    </location>
</feature>
<dbReference type="Proteomes" id="UP000822184">
    <property type="component" value="Unassembled WGS sequence"/>
</dbReference>
<feature type="compositionally biased region" description="Low complexity" evidence="1">
    <location>
        <begin position="58"/>
        <end position="72"/>
    </location>
</feature>
<keyword evidence="2" id="KW-0732">Signal</keyword>
<dbReference type="RefSeq" id="WP_077856212.1">
    <property type="nucleotide sequence ID" value="NZ_JABTDW010000001.1"/>
</dbReference>
<dbReference type="AlphaFoldDB" id="A0AAE5H695"/>
<sequence length="252" mass="26808">MKRKSILTLNLTAILLVSISLFGCGNTSRTRTNNDATRQNDITNDGIRSGSVDGTGTGANNAQNGTDSNMQGGTSGNMQGGTSNNGSSSDGIGGTGNGTTGGNTNQNNAVGDTNQNNVPGSNSDTTRDRTGLTTNSTTYSAADFKNDFTNAGYDVKESTSTNKNDYFKGNETDYLLGGDVVRIYEYNSPTELEWAINRIVPNGMNASGNNANSNTNPYYYRKGNTLIVYEGKEPAYVDEFGKMYGNTLRPQH</sequence>
<feature type="compositionally biased region" description="Low complexity" evidence="1">
    <location>
        <begin position="80"/>
        <end position="90"/>
    </location>
</feature>